<protein>
    <submittedName>
        <fullName evidence="2">Uncharacterized protein</fullName>
    </submittedName>
</protein>
<feature type="region of interest" description="Disordered" evidence="1">
    <location>
        <begin position="459"/>
        <end position="493"/>
    </location>
</feature>
<dbReference type="AlphaFoldDB" id="A0AAD2JKQ7"/>
<gene>
    <name evidence="2" type="ORF">CYCCA115_LOCUS18214</name>
</gene>
<feature type="region of interest" description="Disordered" evidence="1">
    <location>
        <begin position="1"/>
        <end position="32"/>
    </location>
</feature>
<evidence type="ECO:0000256" key="1">
    <source>
        <dbReference type="SAM" id="MobiDB-lite"/>
    </source>
</evidence>
<comment type="caution">
    <text evidence="2">The sequence shown here is derived from an EMBL/GenBank/DDBJ whole genome shotgun (WGS) entry which is preliminary data.</text>
</comment>
<reference evidence="2" key="1">
    <citation type="submission" date="2023-08" db="EMBL/GenBank/DDBJ databases">
        <authorList>
            <person name="Audoor S."/>
            <person name="Bilcke G."/>
        </authorList>
    </citation>
    <scope>NUCLEOTIDE SEQUENCE</scope>
</reference>
<dbReference type="EMBL" id="CAKOGP040002024">
    <property type="protein sequence ID" value="CAJ1959795.1"/>
    <property type="molecule type" value="Genomic_DNA"/>
</dbReference>
<accession>A0AAD2JKQ7</accession>
<sequence>MRCYPSRTKKKSNTSDVESDGQFLDVSDDDHQDDLDRINEMIAEIEEAKLKKLKAEKARLEAKAASRSPCKKKHTPTKKKPRATSQRKVPIARKKTLKGAAPKQVTIEEGKNTLKSPPKPPTTARILEPELAAAEAQNNQPILQSVLEAIHPYFVKLQDSADKMSIAARQMEQEQEEARTRLAATNMGQEQPPPSGPTLVDGTRPLSTNPTHLSASMSPAILEASPRPAFHEAAIKSYQADSSKGNEEEIHGISITSFDIDRAMMPEGLKNAAIKGLWGRASDMAALPGKCSPGGGDSESGGAGEEVMNQLLETFGSDSTKIALLDMGYCRKSRHGLGLITSSNKLHEACQKILKKEEDTFKNQRFQFLHYLVQLGYSTEFVEDYVERGLMPRIIKETYINFLALLNNKICHKDMGADEAWEDSKAYVILQVHSENLLDIRTNPNTTPSRRTNIERVNKTNQKLQRELESLPAAKGRGGREPTKDKNKEGDSTLKKCSQCKSCILHTALKLEHNKTVCPLAGHAGSRGKVVAEQVATAVLATKERPVGDIIKEVSDNWCKKS</sequence>
<feature type="region of interest" description="Disordered" evidence="1">
    <location>
        <begin position="60"/>
        <end position="123"/>
    </location>
</feature>
<keyword evidence="3" id="KW-1185">Reference proteome</keyword>
<feature type="region of interest" description="Disordered" evidence="1">
    <location>
        <begin position="186"/>
        <end position="214"/>
    </location>
</feature>
<feature type="compositionally biased region" description="Basic and acidic residues" evidence="1">
    <location>
        <begin position="459"/>
        <end position="469"/>
    </location>
</feature>
<feature type="compositionally biased region" description="Basic residues" evidence="1">
    <location>
        <begin position="69"/>
        <end position="82"/>
    </location>
</feature>
<organism evidence="2 3">
    <name type="scientific">Cylindrotheca closterium</name>
    <dbReference type="NCBI Taxonomy" id="2856"/>
    <lineage>
        <taxon>Eukaryota</taxon>
        <taxon>Sar</taxon>
        <taxon>Stramenopiles</taxon>
        <taxon>Ochrophyta</taxon>
        <taxon>Bacillariophyta</taxon>
        <taxon>Bacillariophyceae</taxon>
        <taxon>Bacillariophycidae</taxon>
        <taxon>Bacillariales</taxon>
        <taxon>Bacillariaceae</taxon>
        <taxon>Cylindrotheca</taxon>
    </lineage>
</organism>
<feature type="compositionally biased region" description="Polar residues" evidence="1">
    <location>
        <begin position="205"/>
        <end position="214"/>
    </location>
</feature>
<feature type="compositionally biased region" description="Basic and acidic residues" evidence="1">
    <location>
        <begin position="478"/>
        <end position="493"/>
    </location>
</feature>
<proteinExistence type="predicted"/>
<dbReference type="Proteomes" id="UP001295423">
    <property type="component" value="Unassembled WGS sequence"/>
</dbReference>
<evidence type="ECO:0000313" key="2">
    <source>
        <dbReference type="EMBL" id="CAJ1959795.1"/>
    </source>
</evidence>
<evidence type="ECO:0000313" key="3">
    <source>
        <dbReference type="Proteomes" id="UP001295423"/>
    </source>
</evidence>
<name>A0AAD2JKQ7_9STRA</name>